<proteinExistence type="predicted"/>
<dbReference type="Proteomes" id="UP000812966">
    <property type="component" value="Unassembled WGS sequence"/>
</dbReference>
<dbReference type="GO" id="GO:0008143">
    <property type="term" value="F:poly(A) binding"/>
    <property type="evidence" value="ECO:0007669"/>
    <property type="project" value="TreeGrafter"/>
</dbReference>
<dbReference type="PROSITE" id="PS50102">
    <property type="entry name" value="RRM"/>
    <property type="match status" value="1"/>
</dbReference>
<dbReference type="OrthoDB" id="4726at2759"/>
<reference evidence="5" key="1">
    <citation type="submission" date="2020-04" db="EMBL/GenBank/DDBJ databases">
        <title>Analysis of mating type loci in Filobasidium floriforme.</title>
        <authorList>
            <person name="Nowrousian M."/>
        </authorList>
    </citation>
    <scope>NUCLEOTIDE SEQUENCE</scope>
    <source>
        <strain evidence="5">CBS 6242</strain>
    </source>
</reference>
<dbReference type="PANTHER" id="PTHR23236">
    <property type="entry name" value="EUKARYOTIC TRANSLATION INITIATION FACTOR 4B/4H"/>
    <property type="match status" value="1"/>
</dbReference>
<feature type="compositionally biased region" description="Low complexity" evidence="3">
    <location>
        <begin position="59"/>
        <end position="72"/>
    </location>
</feature>
<feature type="region of interest" description="Disordered" evidence="3">
    <location>
        <begin position="162"/>
        <end position="181"/>
    </location>
</feature>
<feature type="region of interest" description="Disordered" evidence="3">
    <location>
        <begin position="1"/>
        <end position="84"/>
    </location>
</feature>
<dbReference type="SMART" id="SM00360">
    <property type="entry name" value="RRM"/>
    <property type="match status" value="1"/>
</dbReference>
<feature type="compositionally biased region" description="Acidic residues" evidence="3">
    <location>
        <begin position="9"/>
        <end position="22"/>
    </location>
</feature>
<protein>
    <recommendedName>
        <fullName evidence="4">RRM domain-containing protein</fullName>
    </recommendedName>
</protein>
<evidence type="ECO:0000256" key="2">
    <source>
        <dbReference type="PROSITE-ProRule" id="PRU00176"/>
    </source>
</evidence>
<name>A0A8K0NMA7_9TREE</name>
<dbReference type="InterPro" id="IPR035979">
    <property type="entry name" value="RBD_domain_sf"/>
</dbReference>
<dbReference type="EMBL" id="JABELV010000312">
    <property type="protein sequence ID" value="KAG7527364.1"/>
    <property type="molecule type" value="Genomic_DNA"/>
</dbReference>
<evidence type="ECO:0000256" key="3">
    <source>
        <dbReference type="SAM" id="MobiDB-lite"/>
    </source>
</evidence>
<dbReference type="CDD" id="cd12306">
    <property type="entry name" value="RRM_II_PABPs"/>
    <property type="match status" value="1"/>
</dbReference>
<sequence length="204" mass="22033">MSDERPEMDAVDAEFGDEEDREIAELKRQLASTDSELQQSKELQKTLEGAASGTGAVDGAETSSPASGAPAAEGDDAEAREEVDGRSVYVGNVDYLATPEEIQQHFQACGAINRITILCDKFTGHPKGYAYVEFAESSSVTNAMVLNESLFRGRQLSVTAKRTNRPAWQRGGRGRGRGGYRGGYQGRGGYAPYRARGRGRGRGF</sequence>
<accession>A0A8K0NMA7</accession>
<evidence type="ECO:0000256" key="1">
    <source>
        <dbReference type="ARBA" id="ARBA00022884"/>
    </source>
</evidence>
<evidence type="ECO:0000313" key="6">
    <source>
        <dbReference type="Proteomes" id="UP000812966"/>
    </source>
</evidence>
<dbReference type="GO" id="GO:0005737">
    <property type="term" value="C:cytoplasm"/>
    <property type="evidence" value="ECO:0007669"/>
    <property type="project" value="TreeGrafter"/>
</dbReference>
<keyword evidence="1 2" id="KW-0694">RNA-binding</keyword>
<keyword evidence="6" id="KW-1185">Reference proteome</keyword>
<dbReference type="Pfam" id="PF00076">
    <property type="entry name" value="RRM_1"/>
    <property type="match status" value="1"/>
</dbReference>
<feature type="domain" description="RRM" evidence="4">
    <location>
        <begin position="86"/>
        <end position="163"/>
    </location>
</feature>
<dbReference type="AlphaFoldDB" id="A0A8K0NMA7"/>
<organism evidence="5 6">
    <name type="scientific">Filobasidium floriforme</name>
    <dbReference type="NCBI Taxonomy" id="5210"/>
    <lineage>
        <taxon>Eukaryota</taxon>
        <taxon>Fungi</taxon>
        <taxon>Dikarya</taxon>
        <taxon>Basidiomycota</taxon>
        <taxon>Agaricomycotina</taxon>
        <taxon>Tremellomycetes</taxon>
        <taxon>Filobasidiales</taxon>
        <taxon>Filobasidiaceae</taxon>
        <taxon>Filobasidium</taxon>
    </lineage>
</organism>
<dbReference type="PANTHER" id="PTHR23236:SF12">
    <property type="entry name" value="EUKARYOTIC INITIATION FACTOR 4B-RELATED"/>
    <property type="match status" value="1"/>
</dbReference>
<dbReference type="SUPFAM" id="SSF54928">
    <property type="entry name" value="RNA-binding domain, RBD"/>
    <property type="match status" value="1"/>
</dbReference>
<comment type="caution">
    <text evidence="5">The sequence shown here is derived from an EMBL/GenBank/DDBJ whole genome shotgun (WGS) entry which is preliminary data.</text>
</comment>
<feature type="compositionally biased region" description="Polar residues" evidence="3">
    <location>
        <begin position="30"/>
        <end position="41"/>
    </location>
</feature>
<dbReference type="Gene3D" id="3.30.70.330">
    <property type="match status" value="1"/>
</dbReference>
<evidence type="ECO:0000313" key="5">
    <source>
        <dbReference type="EMBL" id="KAG7527364.1"/>
    </source>
</evidence>
<dbReference type="InterPro" id="IPR000504">
    <property type="entry name" value="RRM_dom"/>
</dbReference>
<gene>
    <name evidence="5" type="ORF">FFLO_07009</name>
</gene>
<dbReference type="InterPro" id="IPR012677">
    <property type="entry name" value="Nucleotide-bd_a/b_plait_sf"/>
</dbReference>
<evidence type="ECO:0000259" key="4">
    <source>
        <dbReference type="PROSITE" id="PS50102"/>
    </source>
</evidence>